<proteinExistence type="predicted"/>
<name>A0A833W717_PHYIN</name>
<comment type="caution">
    <text evidence="2">The sequence shown here is derived from an EMBL/GenBank/DDBJ whole genome shotgun (WGS) entry which is preliminary data.</text>
</comment>
<accession>A0A833W717</accession>
<evidence type="ECO:0000313" key="2">
    <source>
        <dbReference type="EMBL" id="KAF4031297.1"/>
    </source>
</evidence>
<evidence type="ECO:0000313" key="3">
    <source>
        <dbReference type="Proteomes" id="UP000602510"/>
    </source>
</evidence>
<feature type="region of interest" description="Disordered" evidence="1">
    <location>
        <begin position="24"/>
        <end position="96"/>
    </location>
</feature>
<feature type="compositionally biased region" description="Basic and acidic residues" evidence="1">
    <location>
        <begin position="73"/>
        <end position="87"/>
    </location>
</feature>
<feature type="compositionally biased region" description="Polar residues" evidence="1">
    <location>
        <begin position="36"/>
        <end position="57"/>
    </location>
</feature>
<sequence>MDASLAALTQFLTEFSSSNDFVEDRNLGTLGPKDASPSSISTCPVSDDSCNPVQSGRSGPAPSPFSNYVVENKSTERRCKIRTEQTAKRQNRYLQK</sequence>
<gene>
    <name evidence="2" type="ORF">GN244_ATG16864</name>
</gene>
<dbReference type="EMBL" id="WSZM01000592">
    <property type="protein sequence ID" value="KAF4031297.1"/>
    <property type="molecule type" value="Genomic_DNA"/>
</dbReference>
<organism evidence="2 3">
    <name type="scientific">Phytophthora infestans</name>
    <name type="common">Potato late blight agent</name>
    <name type="synonym">Botrytis infestans</name>
    <dbReference type="NCBI Taxonomy" id="4787"/>
    <lineage>
        <taxon>Eukaryota</taxon>
        <taxon>Sar</taxon>
        <taxon>Stramenopiles</taxon>
        <taxon>Oomycota</taxon>
        <taxon>Peronosporomycetes</taxon>
        <taxon>Peronosporales</taxon>
        <taxon>Peronosporaceae</taxon>
        <taxon>Phytophthora</taxon>
    </lineage>
</organism>
<dbReference type="AlphaFoldDB" id="A0A833W717"/>
<evidence type="ECO:0000256" key="1">
    <source>
        <dbReference type="SAM" id="MobiDB-lite"/>
    </source>
</evidence>
<dbReference type="Proteomes" id="UP000602510">
    <property type="component" value="Unassembled WGS sequence"/>
</dbReference>
<protein>
    <submittedName>
        <fullName evidence="2">Uncharacterized protein</fullName>
    </submittedName>
</protein>
<keyword evidence="3" id="KW-1185">Reference proteome</keyword>
<reference evidence="2" key="1">
    <citation type="submission" date="2020-04" db="EMBL/GenBank/DDBJ databases">
        <title>Hybrid Assembly of Korean Phytophthora infestans isolates.</title>
        <authorList>
            <person name="Prokchorchik M."/>
            <person name="Lee Y."/>
            <person name="Seo J."/>
            <person name="Cho J.-H."/>
            <person name="Park Y.-E."/>
            <person name="Jang D.-C."/>
            <person name="Im J.-S."/>
            <person name="Choi J.-G."/>
            <person name="Park H.-J."/>
            <person name="Lee G.-B."/>
            <person name="Lee Y.-G."/>
            <person name="Hong S.-Y."/>
            <person name="Cho K."/>
            <person name="Sohn K.H."/>
        </authorList>
    </citation>
    <scope>NUCLEOTIDE SEQUENCE</scope>
    <source>
        <strain evidence="2">KR_1_A1</strain>
    </source>
</reference>